<keyword evidence="1" id="KW-0645">Protease</keyword>
<sequence length="336" mass="37062">MNKHIKTITLSFLLFGFLFITHCGKEDVGTVVGYVYTANGSMPLAGVLVYVKDQTSLSANSNAEGYFELKDVPTGNQIIVLESGSFKNEVEVDVQGGENEISTQSSPIKLGSGEGAVKIKMAVVYGSYDSIEEILANLGFPEISSPDVDSTGYVFYNEPADLFTDMSLLNKFSIVFVNCGADESLDSTMINNIKQYIQGGKSMYASDWAYCYVEKPFPDYIDFYGNDTVDGDAKKGNSEVVTATVLADDLTQQLGKNSMEIDFNLGAWVIMDGVSNNTEVMIRATVHDYNNQELPNRPIMARFNYGNGRVLYTSFHNEAQNTADMDKILVRIIYEL</sequence>
<keyword evidence="1" id="KW-0121">Carboxypeptidase</keyword>
<dbReference type="InterPro" id="IPR008969">
    <property type="entry name" value="CarboxyPept-like_regulatory"/>
</dbReference>
<reference evidence="1" key="1">
    <citation type="journal article" date="2020" name="mSystems">
        <title>Genome- and Community-Level Interaction Insights into Carbon Utilization and Element Cycling Functions of Hydrothermarchaeota in Hydrothermal Sediment.</title>
        <authorList>
            <person name="Zhou Z."/>
            <person name="Liu Y."/>
            <person name="Xu W."/>
            <person name="Pan J."/>
            <person name="Luo Z.H."/>
            <person name="Li M."/>
        </authorList>
    </citation>
    <scope>NUCLEOTIDE SEQUENCE [LARGE SCALE GENOMIC DNA]</scope>
    <source>
        <strain evidence="1">SpSt-774</strain>
    </source>
</reference>
<dbReference type="GO" id="GO:0004180">
    <property type="term" value="F:carboxypeptidase activity"/>
    <property type="evidence" value="ECO:0007669"/>
    <property type="project" value="UniProtKB-KW"/>
</dbReference>
<gene>
    <name evidence="1" type="ORF">ENV60_01605</name>
</gene>
<organism evidence="1">
    <name type="scientific">candidate division WOR-3 bacterium</name>
    <dbReference type="NCBI Taxonomy" id="2052148"/>
    <lineage>
        <taxon>Bacteria</taxon>
        <taxon>Bacteria division WOR-3</taxon>
    </lineage>
</organism>
<accession>A0A7C4XJD8</accession>
<dbReference type="SUPFAM" id="SSF52317">
    <property type="entry name" value="Class I glutamine amidotransferase-like"/>
    <property type="match status" value="1"/>
</dbReference>
<dbReference type="SUPFAM" id="SSF49464">
    <property type="entry name" value="Carboxypeptidase regulatory domain-like"/>
    <property type="match status" value="1"/>
</dbReference>
<dbReference type="EMBL" id="DTGZ01000029">
    <property type="protein sequence ID" value="HGV96976.1"/>
    <property type="molecule type" value="Genomic_DNA"/>
</dbReference>
<dbReference type="Gene3D" id="2.60.40.1120">
    <property type="entry name" value="Carboxypeptidase-like, regulatory domain"/>
    <property type="match status" value="1"/>
</dbReference>
<protein>
    <submittedName>
        <fullName evidence="1">Carboxypeptidase-like regulatory domain-containing protein</fullName>
    </submittedName>
</protein>
<dbReference type="AlphaFoldDB" id="A0A7C4XJD8"/>
<keyword evidence="1" id="KW-0378">Hydrolase</keyword>
<proteinExistence type="predicted"/>
<dbReference type="Pfam" id="PF13715">
    <property type="entry name" value="CarbopepD_reg_2"/>
    <property type="match status" value="1"/>
</dbReference>
<comment type="caution">
    <text evidence="1">The sequence shown here is derived from an EMBL/GenBank/DDBJ whole genome shotgun (WGS) entry which is preliminary data.</text>
</comment>
<name>A0A7C4XJD8_UNCW3</name>
<dbReference type="InterPro" id="IPR029062">
    <property type="entry name" value="Class_I_gatase-like"/>
</dbReference>
<evidence type="ECO:0000313" key="1">
    <source>
        <dbReference type="EMBL" id="HGV96976.1"/>
    </source>
</evidence>